<feature type="domain" description="Cytochrome c-type biogenesis protein H TPR" evidence="7">
    <location>
        <begin position="318"/>
        <end position="451"/>
    </location>
</feature>
<dbReference type="InterPro" id="IPR011990">
    <property type="entry name" value="TPR-like_helical_dom_sf"/>
</dbReference>
<reference evidence="8 9" key="1">
    <citation type="submission" date="2015-12" db="EMBL/GenBank/DDBJ databases">
        <title>Genome sequence of Tistrella mobilis MCCC 1A02139.</title>
        <authorList>
            <person name="Lu L."/>
            <person name="Lai Q."/>
            <person name="Shao Z."/>
            <person name="Qian P."/>
        </authorList>
    </citation>
    <scope>NUCLEOTIDE SEQUENCE [LARGE SCALE GENOMIC DNA]</scope>
    <source>
        <strain evidence="8 9">MCCC 1A02139</strain>
    </source>
</reference>
<dbReference type="EMBL" id="LPZR01000090">
    <property type="protein sequence ID" value="KYO54353.1"/>
    <property type="molecule type" value="Genomic_DNA"/>
</dbReference>
<keyword evidence="2" id="KW-0677">Repeat</keyword>
<accession>A0A162LCG7</accession>
<evidence type="ECO:0000313" key="8">
    <source>
        <dbReference type="EMBL" id="KYO54353.1"/>
    </source>
</evidence>
<dbReference type="PANTHER" id="PTHR47870:SF1">
    <property type="entry name" value="CYTOCHROME C-TYPE BIOGENESIS PROTEIN CCMH"/>
    <property type="match status" value="1"/>
</dbReference>
<dbReference type="GO" id="GO:0017004">
    <property type="term" value="P:cytochrome complex assembly"/>
    <property type="evidence" value="ECO:0007669"/>
    <property type="project" value="UniProtKB-KW"/>
</dbReference>
<feature type="domain" description="Cytochrome c-type biogenesis protein H TPR" evidence="7">
    <location>
        <begin position="138"/>
        <end position="269"/>
    </location>
</feature>
<dbReference type="Pfam" id="PF23914">
    <property type="entry name" value="TPR_CcmH_CycH"/>
    <property type="match status" value="2"/>
</dbReference>
<evidence type="ECO:0000259" key="7">
    <source>
        <dbReference type="Pfam" id="PF23914"/>
    </source>
</evidence>
<evidence type="ECO:0000256" key="3">
    <source>
        <dbReference type="ARBA" id="ARBA00022748"/>
    </source>
</evidence>
<feature type="transmembrane region" description="Helical" evidence="6">
    <location>
        <begin position="103"/>
        <end position="122"/>
    </location>
</feature>
<dbReference type="RefSeq" id="WP_062763073.1">
    <property type="nucleotide sequence ID" value="NZ_CP121027.1"/>
</dbReference>
<keyword evidence="3" id="KW-0201">Cytochrome c-type biogenesis</keyword>
<organism evidence="8 9">
    <name type="scientific">Tistrella mobilis</name>
    <dbReference type="NCBI Taxonomy" id="171437"/>
    <lineage>
        <taxon>Bacteria</taxon>
        <taxon>Pseudomonadati</taxon>
        <taxon>Pseudomonadota</taxon>
        <taxon>Alphaproteobacteria</taxon>
        <taxon>Geminicoccales</taxon>
        <taxon>Geminicoccaceae</taxon>
        <taxon>Tistrella</taxon>
    </lineage>
</organism>
<evidence type="ECO:0000256" key="4">
    <source>
        <dbReference type="ARBA" id="ARBA00022803"/>
    </source>
</evidence>
<protein>
    <recommendedName>
        <fullName evidence="7">Cytochrome c-type biogenesis protein H TPR domain-containing protein</fullName>
    </recommendedName>
</protein>
<dbReference type="GO" id="GO:0030313">
    <property type="term" value="C:cell envelope"/>
    <property type="evidence" value="ECO:0007669"/>
    <property type="project" value="UniProtKB-SubCell"/>
</dbReference>
<evidence type="ECO:0000256" key="1">
    <source>
        <dbReference type="ARBA" id="ARBA00004196"/>
    </source>
</evidence>
<dbReference type="Proteomes" id="UP000075787">
    <property type="component" value="Unassembled WGS sequence"/>
</dbReference>
<dbReference type="InterPro" id="IPR017560">
    <property type="entry name" value="Cyt_c_biogenesis_CcmI"/>
</dbReference>
<keyword evidence="6" id="KW-1133">Transmembrane helix</keyword>
<dbReference type="Gene3D" id="1.25.40.10">
    <property type="entry name" value="Tetratricopeptide repeat domain"/>
    <property type="match status" value="2"/>
</dbReference>
<keyword evidence="4 5" id="KW-0802">TPR repeat</keyword>
<proteinExistence type="predicted"/>
<dbReference type="GeneID" id="97243884"/>
<evidence type="ECO:0000313" key="9">
    <source>
        <dbReference type="Proteomes" id="UP000075787"/>
    </source>
</evidence>
<dbReference type="PROSITE" id="PS50005">
    <property type="entry name" value="TPR"/>
    <property type="match status" value="1"/>
</dbReference>
<keyword evidence="6" id="KW-0812">Transmembrane</keyword>
<name>A0A162LCG7_9PROT</name>
<dbReference type="InterPro" id="IPR051263">
    <property type="entry name" value="C-type_cytochrome_biogenesis"/>
</dbReference>
<dbReference type="InterPro" id="IPR019734">
    <property type="entry name" value="TPR_rpt"/>
</dbReference>
<sequence length="474" mass="50762">MTGLWFWAVIALVTLLALTVLLLPVLKGRARERGAARLGDIAIYRHQLAEVDTELAQGRLTAEEATAARLEIQRRLLAADAARGAEPHHAPSGRKERRRANRLAAILILLVPMIAVGVYLRLGQPGLPDHPAAERPLARASDADLAKLAEELATKLEGADSEDPRGWTLLGRALSSLGRHDEAARAFARALALAPDDVDLLTSAAAAEVIARGGQVDEHARVLFDRAVARDPGNAAARYYLGLADAQGGRIAEALERWVALAADTPADAPWRAELERQIRRAAGDLGRPVAGLIPESWRSPGEAAEAPGGMAVPPAQAEMIRGMVQGLASRLENAPEDPDGWLRLARSYTVLGDPAAARAALARGAEANPRVMDLQLALMQARVEVPDDGDLDPRIITAARAARDRALALAPEHDMALWLGGEVHARDGELDQARSLWHRLLDVLPADSPDRRQVEARITALDDTTGDVPPPAE</sequence>
<comment type="caution">
    <text evidence="8">The sequence shown here is derived from an EMBL/GenBank/DDBJ whole genome shotgun (WGS) entry which is preliminary data.</text>
</comment>
<dbReference type="AlphaFoldDB" id="A0A162LCG7"/>
<dbReference type="NCBIfam" id="TIGR03142">
    <property type="entry name" value="cytochro_ccmI"/>
    <property type="match status" value="1"/>
</dbReference>
<evidence type="ECO:0000256" key="6">
    <source>
        <dbReference type="SAM" id="Phobius"/>
    </source>
</evidence>
<feature type="transmembrane region" description="Helical" evidence="6">
    <location>
        <begin position="6"/>
        <end position="26"/>
    </location>
</feature>
<comment type="subcellular location">
    <subcellularLocation>
        <location evidence="1">Cell envelope</location>
    </subcellularLocation>
</comment>
<feature type="repeat" description="TPR" evidence="5">
    <location>
        <begin position="164"/>
        <end position="197"/>
    </location>
</feature>
<evidence type="ECO:0000256" key="2">
    <source>
        <dbReference type="ARBA" id="ARBA00022737"/>
    </source>
</evidence>
<dbReference type="SUPFAM" id="SSF48452">
    <property type="entry name" value="TPR-like"/>
    <property type="match status" value="1"/>
</dbReference>
<gene>
    <name evidence="8" type="ORF">AUP44_03350</name>
</gene>
<dbReference type="InterPro" id="IPR056413">
    <property type="entry name" value="TPR_CcmH_CycH"/>
</dbReference>
<dbReference type="PANTHER" id="PTHR47870">
    <property type="entry name" value="CYTOCHROME C-TYPE BIOGENESIS PROTEIN CCMH"/>
    <property type="match status" value="1"/>
</dbReference>
<dbReference type="OrthoDB" id="9815847at2"/>
<keyword evidence="6" id="KW-0472">Membrane</keyword>
<dbReference type="SMART" id="SM00028">
    <property type="entry name" value="TPR"/>
    <property type="match status" value="2"/>
</dbReference>
<evidence type="ECO:0000256" key="5">
    <source>
        <dbReference type="PROSITE-ProRule" id="PRU00339"/>
    </source>
</evidence>